<gene>
    <name evidence="8" type="primary">MED17</name>
    <name evidence="10" type="ORF">T440DRAFT_19717</name>
</gene>
<evidence type="ECO:0000256" key="6">
    <source>
        <dbReference type="ARBA" id="ARBA00023242"/>
    </source>
</evidence>
<feature type="compositionally biased region" description="Basic and acidic residues" evidence="9">
    <location>
        <begin position="55"/>
        <end position="78"/>
    </location>
</feature>
<protein>
    <recommendedName>
        <fullName evidence="3 8">Mediator of RNA polymerase II transcription subunit 17</fullName>
    </recommendedName>
    <alternativeName>
        <fullName evidence="7 8">Mediator complex subunit 17</fullName>
    </alternativeName>
</protein>
<dbReference type="Proteomes" id="UP000799423">
    <property type="component" value="Unassembled WGS sequence"/>
</dbReference>
<dbReference type="AlphaFoldDB" id="A0A6A7BED1"/>
<feature type="region of interest" description="Disordered" evidence="9">
    <location>
        <begin position="40"/>
        <end position="78"/>
    </location>
</feature>
<dbReference type="Pfam" id="PF10156">
    <property type="entry name" value="Med17"/>
    <property type="match status" value="1"/>
</dbReference>
<evidence type="ECO:0000256" key="2">
    <source>
        <dbReference type="ARBA" id="ARBA00005635"/>
    </source>
</evidence>
<keyword evidence="4 8" id="KW-0805">Transcription regulation</keyword>
<feature type="region of interest" description="Disordered" evidence="9">
    <location>
        <begin position="622"/>
        <end position="652"/>
    </location>
</feature>
<dbReference type="EMBL" id="MU006297">
    <property type="protein sequence ID" value="KAF2852825.1"/>
    <property type="molecule type" value="Genomic_DNA"/>
</dbReference>
<dbReference type="GO" id="GO:0016592">
    <property type="term" value="C:mediator complex"/>
    <property type="evidence" value="ECO:0007669"/>
    <property type="project" value="InterPro"/>
</dbReference>
<dbReference type="GO" id="GO:0006357">
    <property type="term" value="P:regulation of transcription by RNA polymerase II"/>
    <property type="evidence" value="ECO:0007669"/>
    <property type="project" value="InterPro"/>
</dbReference>
<proteinExistence type="inferred from homology"/>
<comment type="subunit">
    <text evidence="8">Component of the Mediator complex.</text>
</comment>
<keyword evidence="6 8" id="KW-0539">Nucleus</keyword>
<evidence type="ECO:0000256" key="1">
    <source>
        <dbReference type="ARBA" id="ARBA00004123"/>
    </source>
</evidence>
<evidence type="ECO:0000256" key="7">
    <source>
        <dbReference type="ARBA" id="ARBA00032014"/>
    </source>
</evidence>
<evidence type="ECO:0000313" key="10">
    <source>
        <dbReference type="EMBL" id="KAF2852825.1"/>
    </source>
</evidence>
<evidence type="ECO:0000256" key="5">
    <source>
        <dbReference type="ARBA" id="ARBA00023163"/>
    </source>
</evidence>
<comment type="function">
    <text evidence="8">Component of the Mediator complex, a coactivator involved in the regulated transcription of nearly all RNA polymerase II-dependent genes. Mediator functions as a bridge to convey information from gene-specific regulatory proteins to the basal RNA polymerase II transcription machinery. Mediator is recruited to promoters by direct interactions with regulatory proteins and serves as a scaffold for the assembly of a functional preinitiation complex with RNA polymerase II and the general transcription factors.</text>
</comment>
<keyword evidence="8" id="KW-0010">Activator</keyword>
<keyword evidence="11" id="KW-1185">Reference proteome</keyword>
<name>A0A6A7BED1_9PLEO</name>
<comment type="similarity">
    <text evidence="2 8">Belongs to the Mediator complex subunit 17 family.</text>
</comment>
<organism evidence="10 11">
    <name type="scientific">Plenodomus tracheiphilus IPT5</name>
    <dbReference type="NCBI Taxonomy" id="1408161"/>
    <lineage>
        <taxon>Eukaryota</taxon>
        <taxon>Fungi</taxon>
        <taxon>Dikarya</taxon>
        <taxon>Ascomycota</taxon>
        <taxon>Pezizomycotina</taxon>
        <taxon>Dothideomycetes</taxon>
        <taxon>Pleosporomycetidae</taxon>
        <taxon>Pleosporales</taxon>
        <taxon>Pleosporineae</taxon>
        <taxon>Leptosphaeriaceae</taxon>
        <taxon>Plenodomus</taxon>
    </lineage>
</organism>
<evidence type="ECO:0000256" key="9">
    <source>
        <dbReference type="SAM" id="MobiDB-lite"/>
    </source>
</evidence>
<dbReference type="GO" id="GO:0070847">
    <property type="term" value="C:core mediator complex"/>
    <property type="evidence" value="ECO:0007669"/>
    <property type="project" value="TreeGrafter"/>
</dbReference>
<dbReference type="GO" id="GO:0003712">
    <property type="term" value="F:transcription coregulator activity"/>
    <property type="evidence" value="ECO:0007669"/>
    <property type="project" value="InterPro"/>
</dbReference>
<evidence type="ECO:0000313" key="11">
    <source>
        <dbReference type="Proteomes" id="UP000799423"/>
    </source>
</evidence>
<dbReference type="OrthoDB" id="5319830at2759"/>
<accession>A0A6A7BED1</accession>
<sequence length="664" mass="74091">MSSMESLQDVTLRPWPSVKQGGLSQQDLYTQIEQLTNERGHLRDITESSLQEAKGAGRDVPHGGVRKEQDKEVDKEAATKKVTRDTIFHAQREMYGHLEWAKFAATNALDLISLVLSQDPNKRVHSSFSHTFREQGLEQGIPFGSFGISKESHEHFIPRPDEAERLEELSKKQLLVAKGSRMEALDSAADEILKAAKQLEKEVRRETKYWQEIVSVSDKGWPIQRLRQNARHVPFGVRYGLPEASDHFKARGFAPLQMDKDGSIVLDPTLALKPKTLRVRVSVNGQITGTSRLSIQSIKGHSIEKSIQLARDSLFEEELYHEMSMETRQLLAYGVKFRDSVIYLDAPQMGGALQNPRLLIDCILRDELIADDQAQTHNWLAQSVAESLRLLLAHEHNMRLYRRSQLPSPLTARTQEKPPPPLLRTLLAVFRHLESVEALYAYLEAVTRTLNSAGLDVELNTTRETSWAKVAETLKTSKRGLSATDQLLEIFNKPFDGKASVVLPTTSGAQTETLSLVTRTVLAQPVFGTEHKLSLPPSLTTDVGLSQSIKFSTVQELTSYIDWILSAYTVHRIVKGEYSSRAVVRGQDSKVTILGEPGKKSSPGLKKDVSIQLQEGSLTMKVTSLEASESESKSKSKSLTETSHVWDGSDDGTKLKDILKSCVG</sequence>
<dbReference type="PANTHER" id="PTHR13114">
    <property type="entry name" value="MEDIATOR OF RNA POLYMERASE II TRANSCRIPTION SUBUNIT 17"/>
    <property type="match status" value="1"/>
</dbReference>
<dbReference type="InterPro" id="IPR019313">
    <property type="entry name" value="Mediator_Med17"/>
</dbReference>
<evidence type="ECO:0000256" key="3">
    <source>
        <dbReference type="ARBA" id="ARBA00019610"/>
    </source>
</evidence>
<dbReference type="PANTHER" id="PTHR13114:SF7">
    <property type="entry name" value="MEDIATOR OF RNA POLYMERASE II TRANSCRIPTION SUBUNIT 17"/>
    <property type="match status" value="1"/>
</dbReference>
<evidence type="ECO:0000256" key="8">
    <source>
        <dbReference type="RuleBase" id="RU364140"/>
    </source>
</evidence>
<comment type="subcellular location">
    <subcellularLocation>
        <location evidence="1 8">Nucleus</location>
    </subcellularLocation>
</comment>
<evidence type="ECO:0000256" key="4">
    <source>
        <dbReference type="ARBA" id="ARBA00023015"/>
    </source>
</evidence>
<feature type="region of interest" description="Disordered" evidence="9">
    <location>
        <begin position="1"/>
        <end position="23"/>
    </location>
</feature>
<reference evidence="10" key="1">
    <citation type="submission" date="2020-01" db="EMBL/GenBank/DDBJ databases">
        <authorList>
            <consortium name="DOE Joint Genome Institute"/>
            <person name="Haridas S."/>
            <person name="Albert R."/>
            <person name="Binder M."/>
            <person name="Bloem J."/>
            <person name="Labutti K."/>
            <person name="Salamov A."/>
            <person name="Andreopoulos B."/>
            <person name="Baker S.E."/>
            <person name="Barry K."/>
            <person name="Bills G."/>
            <person name="Bluhm B.H."/>
            <person name="Cannon C."/>
            <person name="Castanera R."/>
            <person name="Culley D.E."/>
            <person name="Daum C."/>
            <person name="Ezra D."/>
            <person name="Gonzalez J.B."/>
            <person name="Henrissat B."/>
            <person name="Kuo A."/>
            <person name="Liang C."/>
            <person name="Lipzen A."/>
            <person name="Lutzoni F."/>
            <person name="Magnuson J."/>
            <person name="Mondo S."/>
            <person name="Nolan M."/>
            <person name="Ohm R."/>
            <person name="Pangilinan J."/>
            <person name="Park H.-J."/>
            <person name="Ramirez L."/>
            <person name="Alfaro M."/>
            <person name="Sun H."/>
            <person name="Tritt A."/>
            <person name="Yoshinaga Y."/>
            <person name="Zwiers L.-H."/>
            <person name="Turgeon B.G."/>
            <person name="Goodwin S.B."/>
            <person name="Spatafora J.W."/>
            <person name="Crous P.W."/>
            <person name="Grigoriev I.V."/>
        </authorList>
    </citation>
    <scope>NUCLEOTIDE SEQUENCE</scope>
    <source>
        <strain evidence="10">IPT5</strain>
    </source>
</reference>
<keyword evidence="5 8" id="KW-0804">Transcription</keyword>